<evidence type="ECO:0000259" key="3">
    <source>
        <dbReference type="Pfam" id="PF13505"/>
    </source>
</evidence>
<evidence type="ECO:0000313" key="4">
    <source>
        <dbReference type="EMBL" id="VUX56189.1"/>
    </source>
</evidence>
<feature type="domain" description="Outer membrane protein beta-barrel" evidence="3">
    <location>
        <begin position="11"/>
        <end position="171"/>
    </location>
</feature>
<evidence type="ECO:0000256" key="2">
    <source>
        <dbReference type="SAM" id="SignalP"/>
    </source>
</evidence>
<evidence type="ECO:0000256" key="1">
    <source>
        <dbReference type="ARBA" id="ARBA00022729"/>
    </source>
</evidence>
<organism evidence="4">
    <name type="scientific">uncultured Woeseiaceae bacterium</name>
    <dbReference type="NCBI Taxonomy" id="1983305"/>
    <lineage>
        <taxon>Bacteria</taxon>
        <taxon>Pseudomonadati</taxon>
        <taxon>Pseudomonadota</taxon>
        <taxon>Gammaproteobacteria</taxon>
        <taxon>Woeseiales</taxon>
        <taxon>Woeseiaceae</taxon>
        <taxon>environmental samples</taxon>
    </lineage>
</organism>
<keyword evidence="1 2" id="KW-0732">Signal</keyword>
<dbReference type="InterPro" id="IPR027385">
    <property type="entry name" value="Beta-barrel_OMP"/>
</dbReference>
<protein>
    <submittedName>
        <fullName evidence="4">Putative Outer membrane protein, porin family</fullName>
    </submittedName>
</protein>
<accession>A0A7D9H6N9</accession>
<dbReference type="SUPFAM" id="SSF56935">
    <property type="entry name" value="Porins"/>
    <property type="match status" value="1"/>
</dbReference>
<gene>
    <name evidence="4" type="ORF">JTBM06_V1_380003</name>
</gene>
<feature type="chain" id="PRO_5028408823" evidence="2">
    <location>
        <begin position="19"/>
        <end position="187"/>
    </location>
</feature>
<sequence length="187" mass="20397">MKMLFVLAGLLTHGIAIAQTAEEQNVGLSYTYGELRFVDVDFRGGDGIRFNGSYDLDNNWLIVGGLTTLDFNNNDDLTVVEIGAGYVWHYSNNFDLVSTLRLARSGVNAAGIDADETGFAFSAGARGLLAPQFEIRGSVNHINLDGSDTYLEIAGDYYFTEQFSAGVSLEFAGDVDAFTIGARWFFK</sequence>
<dbReference type="AlphaFoldDB" id="A0A7D9H6N9"/>
<dbReference type="EMBL" id="LR633967">
    <property type="protein sequence ID" value="VUX56189.1"/>
    <property type="molecule type" value="Genomic_DNA"/>
</dbReference>
<reference evidence="4" key="1">
    <citation type="submission" date="2019-07" db="EMBL/GenBank/DDBJ databases">
        <authorList>
            <person name="Weber M."/>
            <person name="Kostadinov I."/>
            <person name="Kostadinov D I."/>
        </authorList>
    </citation>
    <scope>NUCLEOTIDE SEQUENCE</scope>
    <source>
        <strain evidence="4">Gfbio:sag-sample-m06:053724c1-46a9-4a36-b237-ea2bf867836b</strain>
    </source>
</reference>
<proteinExistence type="predicted"/>
<feature type="signal peptide" evidence="2">
    <location>
        <begin position="1"/>
        <end position="18"/>
    </location>
</feature>
<name>A0A7D9H6N9_9GAMM</name>
<dbReference type="Pfam" id="PF13505">
    <property type="entry name" value="OMP_b-brl"/>
    <property type="match status" value="1"/>
</dbReference>